<accession>A0A3B1BF23</accession>
<dbReference type="AlphaFoldDB" id="A0A3B1BF23"/>
<evidence type="ECO:0000256" key="5">
    <source>
        <dbReference type="ARBA" id="ARBA00023136"/>
    </source>
</evidence>
<dbReference type="GO" id="GO:0051087">
    <property type="term" value="F:protein-folding chaperone binding"/>
    <property type="evidence" value="ECO:0007669"/>
    <property type="project" value="InterPro"/>
</dbReference>
<dbReference type="PROSITE" id="PS50076">
    <property type="entry name" value="DNAJ_2"/>
    <property type="match status" value="1"/>
</dbReference>
<keyword evidence="4" id="KW-1133">Transmembrane helix</keyword>
<dbReference type="InterPro" id="IPR023749">
    <property type="entry name" value="DjlA"/>
</dbReference>
<evidence type="ECO:0000259" key="6">
    <source>
        <dbReference type="PROSITE" id="PS50076"/>
    </source>
</evidence>
<dbReference type="SMART" id="SM00271">
    <property type="entry name" value="DnaJ"/>
    <property type="match status" value="1"/>
</dbReference>
<evidence type="ECO:0000313" key="7">
    <source>
        <dbReference type="EMBL" id="VAX13031.1"/>
    </source>
</evidence>
<dbReference type="SUPFAM" id="SSF158682">
    <property type="entry name" value="TerB-like"/>
    <property type="match status" value="1"/>
</dbReference>
<organism evidence="7">
    <name type="scientific">hydrothermal vent metagenome</name>
    <dbReference type="NCBI Taxonomy" id="652676"/>
    <lineage>
        <taxon>unclassified sequences</taxon>
        <taxon>metagenomes</taxon>
        <taxon>ecological metagenomes</taxon>
    </lineage>
</organism>
<dbReference type="PANTHER" id="PTHR24074">
    <property type="entry name" value="CO-CHAPERONE PROTEIN DJLA"/>
    <property type="match status" value="1"/>
</dbReference>
<evidence type="ECO:0000256" key="1">
    <source>
        <dbReference type="ARBA" id="ARBA00022475"/>
    </source>
</evidence>
<proteinExistence type="inferred from homology"/>
<dbReference type="EMBL" id="UOFZ01000085">
    <property type="protein sequence ID" value="VAX13031.1"/>
    <property type="molecule type" value="Genomic_DNA"/>
</dbReference>
<dbReference type="InterPro" id="IPR007791">
    <property type="entry name" value="DjlA_N"/>
</dbReference>
<evidence type="ECO:0000256" key="2">
    <source>
        <dbReference type="ARBA" id="ARBA00022519"/>
    </source>
</evidence>
<protein>
    <submittedName>
        <fullName evidence="7">DnaJ-like protein DjlA</fullName>
    </submittedName>
</protein>
<evidence type="ECO:0000256" key="4">
    <source>
        <dbReference type="ARBA" id="ARBA00022989"/>
    </source>
</evidence>
<dbReference type="Pfam" id="PF05099">
    <property type="entry name" value="TerB"/>
    <property type="match status" value="1"/>
</dbReference>
<dbReference type="InterPro" id="IPR029024">
    <property type="entry name" value="TerB-like"/>
</dbReference>
<evidence type="ECO:0000256" key="3">
    <source>
        <dbReference type="ARBA" id="ARBA00022692"/>
    </source>
</evidence>
<dbReference type="CDD" id="cd07316">
    <property type="entry name" value="terB_like_DjlA"/>
    <property type="match status" value="1"/>
</dbReference>
<reference evidence="7" key="1">
    <citation type="submission" date="2018-06" db="EMBL/GenBank/DDBJ databases">
        <authorList>
            <person name="Zhirakovskaya E."/>
        </authorList>
    </citation>
    <scope>NUCLEOTIDE SEQUENCE</scope>
</reference>
<gene>
    <name evidence="7" type="ORF">MNBD_GAMMA24-343</name>
</gene>
<dbReference type="SUPFAM" id="SSF46565">
    <property type="entry name" value="Chaperone J-domain"/>
    <property type="match status" value="1"/>
</dbReference>
<keyword evidence="2" id="KW-0997">Cell inner membrane</keyword>
<dbReference type="HAMAP" id="MF_01153">
    <property type="entry name" value="DjlA"/>
    <property type="match status" value="1"/>
</dbReference>
<dbReference type="Gene3D" id="1.10.287.110">
    <property type="entry name" value="DnaJ domain"/>
    <property type="match status" value="1"/>
</dbReference>
<dbReference type="InterPro" id="IPR036869">
    <property type="entry name" value="J_dom_sf"/>
</dbReference>
<dbReference type="Pfam" id="PF00226">
    <property type="entry name" value="DnaJ"/>
    <property type="match status" value="1"/>
</dbReference>
<dbReference type="InterPro" id="IPR001623">
    <property type="entry name" value="DnaJ_domain"/>
</dbReference>
<dbReference type="InterPro" id="IPR050817">
    <property type="entry name" value="DjlA_DnaK_co-chaperone"/>
</dbReference>
<dbReference type="CDD" id="cd06257">
    <property type="entry name" value="DnaJ"/>
    <property type="match status" value="1"/>
</dbReference>
<sequence>MSWWGKIVGGAFGFMLGGPLGAVLGAALGHQFDKGLNLANMNGGLGGDMFGGVGDRERVQTAFFTALFSVMGHVAKADGRVSEDEIAMARHLMQQMALDEAQRRLAIELFNKGKQADFDLDGVIQQFRQECHRRRTLMQMFMETLLHAAYADNVLEASEQRLLEHISDMLGFSRMFYQQMHARVQAQRYFHTGGEAQSPEKQLQEAYEMLGISDDSSDAEIKKTYRRLMNQHHPDKLVSKGLPEEMIKLATEKTQKIKAAYETIKKARNT</sequence>
<dbReference type="NCBIfam" id="NF006948">
    <property type="entry name" value="PRK09430.1"/>
    <property type="match status" value="1"/>
</dbReference>
<keyword evidence="5" id="KW-0472">Membrane</keyword>
<feature type="domain" description="J" evidence="6">
    <location>
        <begin position="205"/>
        <end position="269"/>
    </location>
</feature>
<keyword evidence="1" id="KW-1003">Cell membrane</keyword>
<dbReference type="Gene3D" id="1.10.3680.10">
    <property type="entry name" value="TerB-like"/>
    <property type="match status" value="1"/>
</dbReference>
<keyword evidence="3" id="KW-0812">Transmembrane</keyword>
<name>A0A3B1BF23_9ZZZZ</name>
<dbReference type="PRINTS" id="PR00625">
    <property type="entry name" value="JDOMAIN"/>
</dbReference>